<organism evidence="1 2">
    <name type="scientific">Blepharisma stoltei</name>
    <dbReference type="NCBI Taxonomy" id="1481888"/>
    <lineage>
        <taxon>Eukaryota</taxon>
        <taxon>Sar</taxon>
        <taxon>Alveolata</taxon>
        <taxon>Ciliophora</taxon>
        <taxon>Postciliodesmatophora</taxon>
        <taxon>Heterotrichea</taxon>
        <taxon>Heterotrichida</taxon>
        <taxon>Blepharismidae</taxon>
        <taxon>Blepharisma</taxon>
    </lineage>
</organism>
<dbReference type="InterPro" id="IPR006597">
    <property type="entry name" value="Sel1-like"/>
</dbReference>
<evidence type="ECO:0000313" key="2">
    <source>
        <dbReference type="Proteomes" id="UP001162131"/>
    </source>
</evidence>
<dbReference type="SUPFAM" id="SSF81901">
    <property type="entry name" value="HCP-like"/>
    <property type="match status" value="1"/>
</dbReference>
<dbReference type="InterPro" id="IPR011990">
    <property type="entry name" value="TPR-like_helical_dom_sf"/>
</dbReference>
<name>A0AAU9IYM3_9CILI</name>
<accession>A0AAU9IYM3</accession>
<sequence>MNRSNDSITDSQPKSKSLGKCLQKHLNKWMKEYKTQAEEGNTEAMIIYSKLLRRGMKNQPPDIPHALYWLRKAARTSSLAAFQLGKIYIKDKYVDMDLDKAYFYFRLALTDSCDCGDMADLLHSHRISEVHSCIYNDSQEYIKQLGLSDFEIKRLEDRFLLWRKSSS</sequence>
<keyword evidence="2" id="KW-1185">Reference proteome</keyword>
<dbReference type="AlphaFoldDB" id="A0AAU9IYM3"/>
<gene>
    <name evidence="1" type="ORF">BSTOLATCC_MIC22153</name>
</gene>
<evidence type="ECO:0000313" key="1">
    <source>
        <dbReference type="EMBL" id="CAG9318788.1"/>
    </source>
</evidence>
<dbReference type="Pfam" id="PF08238">
    <property type="entry name" value="Sel1"/>
    <property type="match status" value="2"/>
</dbReference>
<dbReference type="Gene3D" id="1.25.40.10">
    <property type="entry name" value="Tetratricopeptide repeat domain"/>
    <property type="match status" value="1"/>
</dbReference>
<dbReference type="Proteomes" id="UP001162131">
    <property type="component" value="Unassembled WGS sequence"/>
</dbReference>
<dbReference type="EMBL" id="CAJZBQ010000021">
    <property type="protein sequence ID" value="CAG9318788.1"/>
    <property type="molecule type" value="Genomic_DNA"/>
</dbReference>
<evidence type="ECO:0008006" key="3">
    <source>
        <dbReference type="Google" id="ProtNLM"/>
    </source>
</evidence>
<comment type="caution">
    <text evidence="1">The sequence shown here is derived from an EMBL/GenBank/DDBJ whole genome shotgun (WGS) entry which is preliminary data.</text>
</comment>
<protein>
    <recommendedName>
        <fullName evidence="3">Sel1 repeat family protein</fullName>
    </recommendedName>
</protein>
<proteinExistence type="predicted"/>
<reference evidence="1" key="1">
    <citation type="submission" date="2021-09" db="EMBL/GenBank/DDBJ databases">
        <authorList>
            <consortium name="AG Swart"/>
            <person name="Singh M."/>
            <person name="Singh A."/>
            <person name="Seah K."/>
            <person name="Emmerich C."/>
        </authorList>
    </citation>
    <scope>NUCLEOTIDE SEQUENCE</scope>
    <source>
        <strain evidence="1">ATCC30299</strain>
    </source>
</reference>